<proteinExistence type="predicted"/>
<dbReference type="GO" id="GO:0008379">
    <property type="term" value="F:thioredoxin peroxidase activity"/>
    <property type="evidence" value="ECO:0007669"/>
    <property type="project" value="InterPro"/>
</dbReference>
<accession>A0A4P6HS53</accession>
<organism evidence="4 5">
    <name type="scientific">Solidesulfovibrio carbinolicus</name>
    <dbReference type="NCBI Taxonomy" id="296842"/>
    <lineage>
        <taxon>Bacteria</taxon>
        <taxon>Pseudomonadati</taxon>
        <taxon>Thermodesulfobacteriota</taxon>
        <taxon>Desulfovibrionia</taxon>
        <taxon>Desulfovibrionales</taxon>
        <taxon>Desulfovibrionaceae</taxon>
        <taxon>Solidesulfovibrio</taxon>
    </lineage>
</organism>
<dbReference type="SUPFAM" id="SSF52833">
    <property type="entry name" value="Thioredoxin-like"/>
    <property type="match status" value="1"/>
</dbReference>
<evidence type="ECO:0000256" key="1">
    <source>
        <dbReference type="ARBA" id="ARBA00023157"/>
    </source>
</evidence>
<sequence length="171" mass="18106">MSERTGLITFLGGGLTLVGNPVGVGDAAPEFAVLTNDLAPAKLADFPEKGLILIAVPSLDTAVCDLEARKFNKEMESLSGKAKALVISMDLPFAQKRWAEAAGVTNIVTLSDHRDAAFGQAYGLLIKELRLLARAVLVLGPDRKVAYMELVKEVTNEPDYAAALAALGKVL</sequence>
<dbReference type="PROSITE" id="PS51352">
    <property type="entry name" value="THIOREDOXIN_2"/>
    <property type="match status" value="1"/>
</dbReference>
<dbReference type="RefSeq" id="WP_129354990.1">
    <property type="nucleotide sequence ID" value="NZ_CP026538.1"/>
</dbReference>
<name>A0A4P6HS53_9BACT</name>
<protein>
    <submittedName>
        <fullName evidence="4">Thiol peroxidase</fullName>
    </submittedName>
</protein>
<dbReference type="AlphaFoldDB" id="A0A4P6HS53"/>
<evidence type="ECO:0000256" key="2">
    <source>
        <dbReference type="ARBA" id="ARBA00023284"/>
    </source>
</evidence>
<keyword evidence="5" id="KW-1185">Reference proteome</keyword>
<dbReference type="CDD" id="cd03014">
    <property type="entry name" value="PRX_Atyp2cys"/>
    <property type="match status" value="1"/>
</dbReference>
<keyword evidence="4" id="KW-0560">Oxidoreductase</keyword>
<keyword evidence="2" id="KW-0676">Redox-active center</keyword>
<dbReference type="InterPro" id="IPR013766">
    <property type="entry name" value="Thioredoxin_domain"/>
</dbReference>
<keyword evidence="4" id="KW-0575">Peroxidase</keyword>
<dbReference type="OrthoDB" id="9781543at2"/>
<dbReference type="PANTHER" id="PTHR43110:SF1">
    <property type="entry name" value="THIOL PEROXIDASE"/>
    <property type="match status" value="1"/>
</dbReference>
<dbReference type="KEGG" id="dcb:C3Y92_17905"/>
<dbReference type="InterPro" id="IPR002065">
    <property type="entry name" value="TPX"/>
</dbReference>
<evidence type="ECO:0000313" key="4">
    <source>
        <dbReference type="EMBL" id="QAZ69010.1"/>
    </source>
</evidence>
<gene>
    <name evidence="4" type="ORF">C3Y92_17905</name>
</gene>
<evidence type="ECO:0000313" key="5">
    <source>
        <dbReference type="Proteomes" id="UP000293296"/>
    </source>
</evidence>
<dbReference type="Gene3D" id="3.40.30.10">
    <property type="entry name" value="Glutaredoxin"/>
    <property type="match status" value="1"/>
</dbReference>
<dbReference type="InterPro" id="IPR036249">
    <property type="entry name" value="Thioredoxin-like_sf"/>
</dbReference>
<evidence type="ECO:0000259" key="3">
    <source>
        <dbReference type="PROSITE" id="PS51352"/>
    </source>
</evidence>
<dbReference type="NCBIfam" id="NF001808">
    <property type="entry name" value="PRK00522.1"/>
    <property type="match status" value="1"/>
</dbReference>
<dbReference type="InterPro" id="IPR013740">
    <property type="entry name" value="Redoxin"/>
</dbReference>
<dbReference type="Pfam" id="PF08534">
    <property type="entry name" value="Redoxin"/>
    <property type="match status" value="1"/>
</dbReference>
<dbReference type="Proteomes" id="UP000293296">
    <property type="component" value="Chromosome"/>
</dbReference>
<dbReference type="InterPro" id="IPR050455">
    <property type="entry name" value="Tpx_Peroxidase_subfamily"/>
</dbReference>
<dbReference type="EMBL" id="CP026538">
    <property type="protein sequence ID" value="QAZ69010.1"/>
    <property type="molecule type" value="Genomic_DNA"/>
</dbReference>
<feature type="domain" description="Thioredoxin" evidence="3">
    <location>
        <begin position="22"/>
        <end position="169"/>
    </location>
</feature>
<reference evidence="4 5" key="1">
    <citation type="submission" date="2018-02" db="EMBL/GenBank/DDBJ databases">
        <title>Genome sequence of Desulfovibrio carbinolicus DSM 3852.</title>
        <authorList>
            <person name="Wilbanks E."/>
            <person name="Skennerton C.T."/>
            <person name="Orphan V.J."/>
        </authorList>
    </citation>
    <scope>NUCLEOTIDE SEQUENCE [LARGE SCALE GENOMIC DNA]</scope>
    <source>
        <strain evidence="4 5">DSM 3852</strain>
    </source>
</reference>
<dbReference type="PANTHER" id="PTHR43110">
    <property type="entry name" value="THIOL PEROXIDASE"/>
    <property type="match status" value="1"/>
</dbReference>
<keyword evidence="1" id="KW-1015">Disulfide bond</keyword>